<proteinExistence type="predicted"/>
<dbReference type="PANTHER" id="PTHR43861">
    <property type="entry name" value="TRANS-ACONITATE 2-METHYLTRANSFERASE-RELATED"/>
    <property type="match status" value="1"/>
</dbReference>
<dbReference type="Proteomes" id="UP001500427">
    <property type="component" value="Unassembled WGS sequence"/>
</dbReference>
<dbReference type="Gene3D" id="3.40.50.150">
    <property type="entry name" value="Vaccinia Virus protein VP39"/>
    <property type="match status" value="1"/>
</dbReference>
<keyword evidence="2" id="KW-0808">Transferase</keyword>
<dbReference type="CDD" id="cd02440">
    <property type="entry name" value="AdoMet_MTases"/>
    <property type="match status" value="1"/>
</dbReference>
<organism evidence="2 3">
    <name type="scientific">Terrabacter aeriphilus</name>
    <dbReference type="NCBI Taxonomy" id="515662"/>
    <lineage>
        <taxon>Bacteria</taxon>
        <taxon>Bacillati</taxon>
        <taxon>Actinomycetota</taxon>
        <taxon>Actinomycetes</taxon>
        <taxon>Micrococcales</taxon>
        <taxon>Intrasporangiaceae</taxon>
        <taxon>Terrabacter</taxon>
    </lineage>
</organism>
<dbReference type="Pfam" id="PF13489">
    <property type="entry name" value="Methyltransf_23"/>
    <property type="match status" value="1"/>
</dbReference>
<keyword evidence="3" id="KW-1185">Reference proteome</keyword>
<accession>A0ABP9JDU3</accession>
<evidence type="ECO:0000313" key="2">
    <source>
        <dbReference type="EMBL" id="GAA5028892.1"/>
    </source>
</evidence>
<dbReference type="EMBL" id="BAABIW010000016">
    <property type="protein sequence ID" value="GAA5028892.1"/>
    <property type="molecule type" value="Genomic_DNA"/>
</dbReference>
<protein>
    <submittedName>
        <fullName evidence="2">Methyltransferase</fullName>
    </submittedName>
</protein>
<feature type="region of interest" description="Disordered" evidence="1">
    <location>
        <begin position="1"/>
        <end position="51"/>
    </location>
</feature>
<dbReference type="SUPFAM" id="SSF53335">
    <property type="entry name" value="S-adenosyl-L-methionine-dependent methyltransferases"/>
    <property type="match status" value="1"/>
</dbReference>
<dbReference type="InterPro" id="IPR029063">
    <property type="entry name" value="SAM-dependent_MTases_sf"/>
</dbReference>
<comment type="caution">
    <text evidence="2">The sequence shown here is derived from an EMBL/GenBank/DDBJ whole genome shotgun (WGS) entry which is preliminary data.</text>
</comment>
<dbReference type="GO" id="GO:0032259">
    <property type="term" value="P:methylation"/>
    <property type="evidence" value="ECO:0007669"/>
    <property type="project" value="UniProtKB-KW"/>
</dbReference>
<keyword evidence="2" id="KW-0489">Methyltransferase</keyword>
<dbReference type="GO" id="GO:0008168">
    <property type="term" value="F:methyltransferase activity"/>
    <property type="evidence" value="ECO:0007669"/>
    <property type="project" value="UniProtKB-KW"/>
</dbReference>
<sequence length="289" mass="29758">MPPRPPDDAGPVGTGSAAAPTPGPALPHGNPTEDPVPDEHRPQRRGGVRPTAVVSAVARLADERSAHLGRPLEVLDLGGGTGGVAVPLAEAGHHVTVVDPSPDALAALARRVREAGIVDRVTAVQGDGDSLDVLLAGRRVDLACCHGTLEFVDDPAATLRAVAQALGDDGVLSLLVAGRLSVVFAKAVAGEFAQARAALVDPSGRWGSTDPLPRRFDVDQLEALLSDAGFHDVVVRGTNILGHLVPAQLVDTEADRAALAELDELLVAGPGREFLRTLGNALHVTARRG</sequence>
<evidence type="ECO:0000256" key="1">
    <source>
        <dbReference type="SAM" id="MobiDB-lite"/>
    </source>
</evidence>
<name>A0ABP9JDU3_9MICO</name>
<gene>
    <name evidence="2" type="ORF">GCM10023258_24880</name>
</gene>
<reference evidence="3" key="1">
    <citation type="journal article" date="2019" name="Int. J. Syst. Evol. Microbiol.">
        <title>The Global Catalogue of Microorganisms (GCM) 10K type strain sequencing project: providing services to taxonomists for standard genome sequencing and annotation.</title>
        <authorList>
            <consortium name="The Broad Institute Genomics Platform"/>
            <consortium name="The Broad Institute Genome Sequencing Center for Infectious Disease"/>
            <person name="Wu L."/>
            <person name="Ma J."/>
        </authorList>
    </citation>
    <scope>NUCLEOTIDE SEQUENCE [LARGE SCALE GENOMIC DNA]</scope>
    <source>
        <strain evidence="3">JCM 17687</strain>
    </source>
</reference>
<feature type="compositionally biased region" description="Low complexity" evidence="1">
    <location>
        <begin position="9"/>
        <end position="20"/>
    </location>
</feature>
<evidence type="ECO:0000313" key="3">
    <source>
        <dbReference type="Proteomes" id="UP001500427"/>
    </source>
</evidence>